<evidence type="ECO:0000313" key="1">
    <source>
        <dbReference type="EMBL" id="KKK80099.1"/>
    </source>
</evidence>
<organism evidence="1">
    <name type="scientific">marine sediment metagenome</name>
    <dbReference type="NCBI Taxonomy" id="412755"/>
    <lineage>
        <taxon>unclassified sequences</taxon>
        <taxon>metagenomes</taxon>
        <taxon>ecological metagenomes</taxon>
    </lineage>
</organism>
<comment type="caution">
    <text evidence="1">The sequence shown here is derived from an EMBL/GenBank/DDBJ whole genome shotgun (WGS) entry which is preliminary data.</text>
</comment>
<feature type="non-terminal residue" evidence="1">
    <location>
        <position position="1"/>
    </location>
</feature>
<protein>
    <submittedName>
        <fullName evidence="1">Uncharacterized protein</fullName>
    </submittedName>
</protein>
<sequence length="22" mass="2431">LRVATDREVFEAGLEGVGRKMP</sequence>
<gene>
    <name evidence="1" type="ORF">LCGC14_2826910</name>
</gene>
<dbReference type="AlphaFoldDB" id="A0A0F9ANP6"/>
<reference evidence="1" key="1">
    <citation type="journal article" date="2015" name="Nature">
        <title>Complex archaea that bridge the gap between prokaryotes and eukaryotes.</title>
        <authorList>
            <person name="Spang A."/>
            <person name="Saw J.H."/>
            <person name="Jorgensen S.L."/>
            <person name="Zaremba-Niedzwiedzka K."/>
            <person name="Martijn J."/>
            <person name="Lind A.E."/>
            <person name="van Eijk R."/>
            <person name="Schleper C."/>
            <person name="Guy L."/>
            <person name="Ettema T.J."/>
        </authorList>
    </citation>
    <scope>NUCLEOTIDE SEQUENCE</scope>
</reference>
<dbReference type="EMBL" id="LAZR01053735">
    <property type="protein sequence ID" value="KKK80099.1"/>
    <property type="molecule type" value="Genomic_DNA"/>
</dbReference>
<name>A0A0F9ANP6_9ZZZZ</name>
<proteinExistence type="predicted"/>
<accession>A0A0F9ANP6</accession>